<evidence type="ECO:0000313" key="2">
    <source>
        <dbReference type="EMBL" id="ADC64965.1"/>
    </source>
</evidence>
<dbReference type="SUPFAM" id="SSF53335">
    <property type="entry name" value="S-adenosyl-L-methionine-dependent methyltransferases"/>
    <property type="match status" value="1"/>
</dbReference>
<dbReference type="InterPro" id="IPR029063">
    <property type="entry name" value="SAM-dependent_MTases_sf"/>
</dbReference>
<dbReference type="AlphaFoldDB" id="D3RWV2"/>
<dbReference type="eggNOG" id="arCOG04347">
    <property type="taxonomic scope" value="Archaea"/>
</dbReference>
<dbReference type="PANTHER" id="PTHR45036:SF1">
    <property type="entry name" value="METHYLTRANSFERASE LIKE 7A"/>
    <property type="match status" value="1"/>
</dbReference>
<dbReference type="PaxDb" id="589924-Ferp_0796"/>
<keyword evidence="3" id="KW-1185">Reference proteome</keyword>
<dbReference type="InterPro" id="IPR052356">
    <property type="entry name" value="Thiol_S-MT"/>
</dbReference>
<dbReference type="OrthoDB" id="147504at2157"/>
<dbReference type="Pfam" id="PF08241">
    <property type="entry name" value="Methyltransf_11"/>
    <property type="match status" value="1"/>
</dbReference>
<accession>D3RWV2</accession>
<protein>
    <submittedName>
        <fullName evidence="2">Methyltransferase type 11</fullName>
    </submittedName>
</protein>
<dbReference type="GeneID" id="8778302"/>
<dbReference type="Gene3D" id="3.40.50.150">
    <property type="entry name" value="Vaccinia Virus protein VP39"/>
    <property type="match status" value="1"/>
</dbReference>
<dbReference type="InterPro" id="IPR013216">
    <property type="entry name" value="Methyltransf_11"/>
</dbReference>
<dbReference type="HOGENOM" id="CLU_037990_7_3_2"/>
<reference evidence="2 3" key="2">
    <citation type="journal article" date="2011" name="Stand. Genomic Sci.">
        <title>Complete genome sequence of Ferroglobus placidus AEDII12DO.</title>
        <authorList>
            <person name="Anderson I."/>
            <person name="Risso C."/>
            <person name="Holmes D."/>
            <person name="Lucas S."/>
            <person name="Copeland A."/>
            <person name="Lapidus A."/>
            <person name="Cheng J.F."/>
            <person name="Bruce D."/>
            <person name="Goodwin L."/>
            <person name="Pitluck S."/>
            <person name="Saunders E."/>
            <person name="Brettin T."/>
            <person name="Detter J.C."/>
            <person name="Han C."/>
            <person name="Tapia R."/>
            <person name="Larimer F."/>
            <person name="Land M."/>
            <person name="Hauser L."/>
            <person name="Woyke T."/>
            <person name="Lovley D."/>
            <person name="Kyrpides N."/>
            <person name="Ivanova N."/>
        </authorList>
    </citation>
    <scope>NUCLEOTIDE SEQUENCE [LARGE SCALE GENOMIC DNA]</scope>
    <source>
        <strain evidence="3">DSM 10642 / AEDII12DO</strain>
    </source>
</reference>
<dbReference type="GO" id="GO:0032259">
    <property type="term" value="P:methylation"/>
    <property type="evidence" value="ECO:0007669"/>
    <property type="project" value="UniProtKB-KW"/>
</dbReference>
<gene>
    <name evidence="2" type="ordered locus">Ferp_0796</name>
</gene>
<name>D3RWV2_FERPA</name>
<feature type="domain" description="Methyltransferase type 11" evidence="1">
    <location>
        <begin position="47"/>
        <end position="140"/>
    </location>
</feature>
<sequence>MVKKGLDKKRYDRVAKFYDIFESPMELLAFSSWRRELTKNVEGNLVLEVGIGTGKNIPYYKNWEVVGVDISRRMLERAVKRVKENKKVVHLIQADAESLPFKDGVFDAIISTYVFCSVENPINGLRELHRVLKKGGKAYFLEHMRSESEFVGKILDILNPLFRKLGPEINRRTAENIKKAGFKIVEERHLMTSIFRMIVAEKS</sequence>
<dbReference type="STRING" id="589924.Ferp_0796"/>
<evidence type="ECO:0000313" key="3">
    <source>
        <dbReference type="Proteomes" id="UP000002613"/>
    </source>
</evidence>
<dbReference type="CDD" id="cd02440">
    <property type="entry name" value="AdoMet_MTases"/>
    <property type="match status" value="1"/>
</dbReference>
<keyword evidence="2" id="KW-0489">Methyltransferase</keyword>
<organism evidence="2 3">
    <name type="scientific">Ferroglobus placidus (strain DSM 10642 / AEDII12DO)</name>
    <dbReference type="NCBI Taxonomy" id="589924"/>
    <lineage>
        <taxon>Archaea</taxon>
        <taxon>Methanobacteriati</taxon>
        <taxon>Methanobacteriota</taxon>
        <taxon>Archaeoglobi</taxon>
        <taxon>Archaeoglobales</taxon>
        <taxon>Archaeoglobaceae</taxon>
        <taxon>Ferroglobus</taxon>
    </lineage>
</organism>
<dbReference type="KEGG" id="fpl:Ferp_0796"/>
<dbReference type="RefSeq" id="WP_012965308.1">
    <property type="nucleotide sequence ID" value="NC_013849.1"/>
</dbReference>
<reference evidence="3" key="1">
    <citation type="submission" date="2010-02" db="EMBL/GenBank/DDBJ databases">
        <title>Complete sequence of Ferroglobus placidus DSM 10642.</title>
        <authorList>
            <consortium name="US DOE Joint Genome Institute"/>
            <person name="Lucas S."/>
            <person name="Copeland A."/>
            <person name="Lapidus A."/>
            <person name="Cheng J.-F."/>
            <person name="Bruce D."/>
            <person name="Goodwin L."/>
            <person name="Pitluck S."/>
            <person name="Saunders E."/>
            <person name="Brettin T."/>
            <person name="Detter J.C."/>
            <person name="Han C."/>
            <person name="Tapia R."/>
            <person name="Larimer F."/>
            <person name="Land M."/>
            <person name="Hauser L."/>
            <person name="Kyrpides N."/>
            <person name="Ivanova N."/>
            <person name="Holmes D."/>
            <person name="Lovley D."/>
            <person name="Kyrpides N."/>
            <person name="Anderson I.J."/>
            <person name="Woyke T."/>
        </authorList>
    </citation>
    <scope>NUCLEOTIDE SEQUENCE [LARGE SCALE GENOMIC DNA]</scope>
    <source>
        <strain evidence="3">DSM 10642 / AEDII12DO</strain>
    </source>
</reference>
<dbReference type="PANTHER" id="PTHR45036">
    <property type="entry name" value="METHYLTRANSFERASE LIKE 7B"/>
    <property type="match status" value="1"/>
</dbReference>
<evidence type="ECO:0000259" key="1">
    <source>
        <dbReference type="Pfam" id="PF08241"/>
    </source>
</evidence>
<dbReference type="GO" id="GO:0008757">
    <property type="term" value="F:S-adenosylmethionine-dependent methyltransferase activity"/>
    <property type="evidence" value="ECO:0007669"/>
    <property type="project" value="InterPro"/>
</dbReference>
<keyword evidence="2" id="KW-0808">Transferase</keyword>
<proteinExistence type="predicted"/>
<dbReference type="EMBL" id="CP001899">
    <property type="protein sequence ID" value="ADC64965.1"/>
    <property type="molecule type" value="Genomic_DNA"/>
</dbReference>
<dbReference type="Proteomes" id="UP000002613">
    <property type="component" value="Chromosome"/>
</dbReference>